<feature type="domain" description="Integrase catalytic" evidence="9">
    <location>
        <begin position="282"/>
        <end position="442"/>
    </location>
</feature>
<dbReference type="Gene3D" id="1.10.340.70">
    <property type="match status" value="1"/>
</dbReference>
<proteinExistence type="predicted"/>
<evidence type="ECO:0000256" key="1">
    <source>
        <dbReference type="ARBA" id="ARBA00012493"/>
    </source>
</evidence>
<feature type="compositionally biased region" description="Pro residues" evidence="8">
    <location>
        <begin position="695"/>
        <end position="707"/>
    </location>
</feature>
<dbReference type="EC" id="2.7.7.49" evidence="1"/>
<evidence type="ECO:0000313" key="11">
    <source>
        <dbReference type="Proteomes" id="UP000186922"/>
    </source>
</evidence>
<keyword evidence="4" id="KW-0540">Nuclease</keyword>
<feature type="compositionally biased region" description="Basic and acidic residues" evidence="8">
    <location>
        <begin position="717"/>
        <end position="726"/>
    </location>
</feature>
<evidence type="ECO:0000256" key="5">
    <source>
        <dbReference type="ARBA" id="ARBA00022759"/>
    </source>
</evidence>
<dbReference type="AlphaFoldDB" id="A0A1D1VJ84"/>
<gene>
    <name evidence="10" type="primary">RvY_10759-1</name>
    <name evidence="10" type="synonym">RvY_10759.1</name>
    <name evidence="10" type="ORF">RvY_10759</name>
</gene>
<dbReference type="CDD" id="cd09274">
    <property type="entry name" value="RNase_HI_RT_Ty3"/>
    <property type="match status" value="1"/>
</dbReference>
<dbReference type="OrthoDB" id="441971at2759"/>
<keyword evidence="5" id="KW-0255">Endonuclease</keyword>
<dbReference type="InterPro" id="IPR041373">
    <property type="entry name" value="RT_RNaseH"/>
</dbReference>
<dbReference type="InterPro" id="IPR012337">
    <property type="entry name" value="RNaseH-like_sf"/>
</dbReference>
<evidence type="ECO:0000256" key="2">
    <source>
        <dbReference type="ARBA" id="ARBA00022679"/>
    </source>
</evidence>
<dbReference type="PANTHER" id="PTHR37984">
    <property type="entry name" value="PROTEIN CBG26694"/>
    <property type="match status" value="1"/>
</dbReference>
<keyword evidence="6" id="KW-0378">Hydrolase</keyword>
<dbReference type="InterPro" id="IPR050951">
    <property type="entry name" value="Retrovirus_Pol_polyprotein"/>
</dbReference>
<dbReference type="GO" id="GO:0004519">
    <property type="term" value="F:endonuclease activity"/>
    <property type="evidence" value="ECO:0007669"/>
    <property type="project" value="UniProtKB-KW"/>
</dbReference>
<keyword evidence="7" id="KW-0695">RNA-directed DNA polymerase</keyword>
<sequence>MHVDASNSSCGGVLLQKFKSTDKYFHPVAYCSRKFSRPEQNLSTTEREALGILYCADRWRKYILGRRVVVYTDHISLTSINNLKTQNAKLQRWSIRLSEFQFIYIHRSGSKHKDAEAFSLNAIGDVPPDSTEPAEFPLLYLSAQLDLQTLDIASEQLTDPFCKPIIEFSSTESQDTTERVQRLAQMFTIDNGILYHVSNDQWGYRIQHLVLPKTLWTQVCETVHDHRTGLAHLGFKKCLEVIHKRFYWKGMARNIRQYVGSCHTCQTRNPGRSEKYGLMQHIHVVPRVWHSVVCDTVGPITRSSNGNTYILPCIDEFSGFLVAKTTSSHTALTFAKFLLEVALRYGFFSVVPSDLGVEFTGQITQHLLKMLAMKHLKNTAWKPTTTGVVERRHRTLGSQLTKLCAESQSDWTNHVPYAVFAMIASAIETTKVSPYKVMYGVECLFGSDSTFPIDYAEPFLADTHQHLEDIRAYAQFNLEESRRYNFAYNNPKRKGTPFKVNDQVLLFRPARSRGVGSKFHHYWGGPYDILQQTGPNNFRISYNRPGSNTGTVVSIARLKRYVRSNGSDEDLEEPDFDELHPREFRVIESSDDEAVPANDRLILATQVSRNATTAKLNEQHDDDAEEDDYITSAGTTVEPPPTRTNPTTRPNTLQLPITIARSSKSTTDETLPKSSLDNPRVRTPPRRSNIASKAMPPPLRIPDPRPVTPQAATTREATPRPRLETI</sequence>
<evidence type="ECO:0000256" key="6">
    <source>
        <dbReference type="ARBA" id="ARBA00022801"/>
    </source>
</evidence>
<dbReference type="InterPro" id="IPR036397">
    <property type="entry name" value="RNaseH_sf"/>
</dbReference>
<keyword evidence="11" id="KW-1185">Reference proteome</keyword>
<keyword evidence="3" id="KW-0548">Nucleotidyltransferase</keyword>
<reference evidence="10 11" key="1">
    <citation type="journal article" date="2016" name="Nat. Commun.">
        <title>Extremotolerant tardigrade genome and improved radiotolerance of human cultured cells by tardigrade-unique protein.</title>
        <authorList>
            <person name="Hashimoto T."/>
            <person name="Horikawa D.D."/>
            <person name="Saito Y."/>
            <person name="Kuwahara H."/>
            <person name="Kozuka-Hata H."/>
            <person name="Shin-I T."/>
            <person name="Minakuchi Y."/>
            <person name="Ohishi K."/>
            <person name="Motoyama A."/>
            <person name="Aizu T."/>
            <person name="Enomoto A."/>
            <person name="Kondo K."/>
            <person name="Tanaka S."/>
            <person name="Hara Y."/>
            <person name="Koshikawa S."/>
            <person name="Sagara H."/>
            <person name="Miura T."/>
            <person name="Yokobori S."/>
            <person name="Miyagawa K."/>
            <person name="Suzuki Y."/>
            <person name="Kubo T."/>
            <person name="Oyama M."/>
            <person name="Kohara Y."/>
            <person name="Fujiyama A."/>
            <person name="Arakawa K."/>
            <person name="Katayama T."/>
            <person name="Toyoda A."/>
            <person name="Kunieda T."/>
        </authorList>
    </citation>
    <scope>NUCLEOTIDE SEQUENCE [LARGE SCALE GENOMIC DNA]</scope>
    <source>
        <strain evidence="10 11">YOKOZUNA-1</strain>
    </source>
</reference>
<dbReference type="Gene3D" id="3.30.420.10">
    <property type="entry name" value="Ribonuclease H-like superfamily/Ribonuclease H"/>
    <property type="match status" value="1"/>
</dbReference>
<accession>A0A1D1VJ84</accession>
<dbReference type="Pfam" id="PF17917">
    <property type="entry name" value="RT_RNaseH"/>
    <property type="match status" value="1"/>
</dbReference>
<dbReference type="STRING" id="947166.A0A1D1VJ84"/>
<dbReference type="EMBL" id="BDGG01000005">
    <property type="protein sequence ID" value="GAU99817.1"/>
    <property type="molecule type" value="Genomic_DNA"/>
</dbReference>
<dbReference type="Pfam" id="PF17921">
    <property type="entry name" value="Integrase_H2C2"/>
    <property type="match status" value="1"/>
</dbReference>
<evidence type="ECO:0000256" key="3">
    <source>
        <dbReference type="ARBA" id="ARBA00022695"/>
    </source>
</evidence>
<organism evidence="10 11">
    <name type="scientific">Ramazzottius varieornatus</name>
    <name type="common">Water bear</name>
    <name type="synonym">Tardigrade</name>
    <dbReference type="NCBI Taxonomy" id="947166"/>
    <lineage>
        <taxon>Eukaryota</taxon>
        <taxon>Metazoa</taxon>
        <taxon>Ecdysozoa</taxon>
        <taxon>Tardigrada</taxon>
        <taxon>Eutardigrada</taxon>
        <taxon>Parachela</taxon>
        <taxon>Hypsibioidea</taxon>
        <taxon>Ramazzottiidae</taxon>
        <taxon>Ramazzottius</taxon>
    </lineage>
</organism>
<name>A0A1D1VJ84_RAMVA</name>
<evidence type="ECO:0000259" key="9">
    <source>
        <dbReference type="PROSITE" id="PS50994"/>
    </source>
</evidence>
<evidence type="ECO:0000256" key="4">
    <source>
        <dbReference type="ARBA" id="ARBA00022722"/>
    </source>
</evidence>
<feature type="region of interest" description="Disordered" evidence="8">
    <location>
        <begin position="632"/>
        <end position="651"/>
    </location>
</feature>
<comment type="caution">
    <text evidence="10">The sequence shown here is derived from an EMBL/GenBank/DDBJ whole genome shotgun (WGS) entry which is preliminary data.</text>
</comment>
<dbReference type="FunFam" id="1.10.340.70:FF:000001">
    <property type="entry name" value="Retrovirus-related Pol polyprotein from transposon gypsy-like Protein"/>
    <property type="match status" value="1"/>
</dbReference>
<evidence type="ECO:0000256" key="7">
    <source>
        <dbReference type="ARBA" id="ARBA00022918"/>
    </source>
</evidence>
<protein>
    <recommendedName>
        <fullName evidence="1">RNA-directed DNA polymerase</fullName>
        <ecNumber evidence="1">2.7.7.49</ecNumber>
    </recommendedName>
</protein>
<dbReference type="GO" id="GO:0015074">
    <property type="term" value="P:DNA integration"/>
    <property type="evidence" value="ECO:0007669"/>
    <property type="project" value="InterPro"/>
</dbReference>
<dbReference type="GO" id="GO:0003676">
    <property type="term" value="F:nucleic acid binding"/>
    <property type="evidence" value="ECO:0007669"/>
    <property type="project" value="InterPro"/>
</dbReference>
<dbReference type="InterPro" id="IPR043502">
    <property type="entry name" value="DNA/RNA_pol_sf"/>
</dbReference>
<dbReference type="SUPFAM" id="SSF56672">
    <property type="entry name" value="DNA/RNA polymerases"/>
    <property type="match status" value="1"/>
</dbReference>
<keyword evidence="2" id="KW-0808">Transferase</keyword>
<evidence type="ECO:0000313" key="10">
    <source>
        <dbReference type="EMBL" id="GAU99817.1"/>
    </source>
</evidence>
<dbReference type="GO" id="GO:0042575">
    <property type="term" value="C:DNA polymerase complex"/>
    <property type="evidence" value="ECO:0007669"/>
    <property type="project" value="UniProtKB-ARBA"/>
</dbReference>
<dbReference type="PROSITE" id="PS50994">
    <property type="entry name" value="INTEGRASE"/>
    <property type="match status" value="1"/>
</dbReference>
<dbReference type="InterPro" id="IPR001584">
    <property type="entry name" value="Integrase_cat-core"/>
</dbReference>
<dbReference type="InterPro" id="IPR041588">
    <property type="entry name" value="Integrase_H2C2"/>
</dbReference>
<dbReference type="PANTHER" id="PTHR37984:SF15">
    <property type="entry name" value="INTEGRASE CATALYTIC DOMAIN-CONTAINING PROTEIN"/>
    <property type="match status" value="1"/>
</dbReference>
<dbReference type="Gene3D" id="3.10.20.370">
    <property type="match status" value="1"/>
</dbReference>
<evidence type="ECO:0000256" key="8">
    <source>
        <dbReference type="SAM" id="MobiDB-lite"/>
    </source>
</evidence>
<dbReference type="SUPFAM" id="SSF53098">
    <property type="entry name" value="Ribonuclease H-like"/>
    <property type="match status" value="1"/>
</dbReference>
<dbReference type="GO" id="GO:0016787">
    <property type="term" value="F:hydrolase activity"/>
    <property type="evidence" value="ECO:0007669"/>
    <property type="project" value="UniProtKB-KW"/>
</dbReference>
<dbReference type="Proteomes" id="UP000186922">
    <property type="component" value="Unassembled WGS sequence"/>
</dbReference>
<dbReference type="GO" id="GO:0003964">
    <property type="term" value="F:RNA-directed DNA polymerase activity"/>
    <property type="evidence" value="ECO:0007669"/>
    <property type="project" value="UniProtKB-KW"/>
</dbReference>
<feature type="region of interest" description="Disordered" evidence="8">
    <location>
        <begin position="656"/>
        <end position="726"/>
    </location>
</feature>